<reference evidence="2 3" key="1">
    <citation type="journal article" date="2020" name="Front. Microbiol.">
        <title>Genetic Organization of the aprX-lipA2 Operon Affects the Proteolytic Potential of Pseudomonas Species in Milk.</title>
        <authorList>
            <person name="Maier C."/>
            <person name="Huptas C."/>
            <person name="von Neubeck M."/>
            <person name="Scherer S."/>
            <person name="Wenning M."/>
            <person name="Lucking G."/>
        </authorList>
    </citation>
    <scope>NUCLEOTIDE SEQUENCE [LARGE SCALE GENOMIC DNA]</scope>
    <source>
        <strain evidence="2 3">DSM 16272</strain>
    </source>
</reference>
<evidence type="ECO:0000313" key="2">
    <source>
        <dbReference type="EMBL" id="NMY13736.1"/>
    </source>
</evidence>
<evidence type="ECO:0000313" key="3">
    <source>
        <dbReference type="Proteomes" id="UP000537729"/>
    </source>
</evidence>
<evidence type="ECO:0000256" key="1">
    <source>
        <dbReference type="SAM" id="Phobius"/>
    </source>
</evidence>
<dbReference type="RefSeq" id="WP_169886717.1">
    <property type="nucleotide sequence ID" value="NZ_JAAQWG010000122.1"/>
</dbReference>
<gene>
    <name evidence="2" type="ORF">HBO38_36120</name>
</gene>
<keyword evidence="1" id="KW-0472">Membrane</keyword>
<organism evidence="2 3">
    <name type="scientific">Pseudomonas veronii</name>
    <dbReference type="NCBI Taxonomy" id="76761"/>
    <lineage>
        <taxon>Bacteria</taxon>
        <taxon>Pseudomonadati</taxon>
        <taxon>Pseudomonadota</taxon>
        <taxon>Gammaproteobacteria</taxon>
        <taxon>Pseudomonadales</taxon>
        <taxon>Pseudomonadaceae</taxon>
        <taxon>Pseudomonas</taxon>
    </lineage>
</organism>
<feature type="transmembrane region" description="Helical" evidence="1">
    <location>
        <begin position="114"/>
        <end position="140"/>
    </location>
</feature>
<protein>
    <submittedName>
        <fullName evidence="2">Uncharacterized protein</fullName>
    </submittedName>
</protein>
<feature type="transmembrane region" description="Helical" evidence="1">
    <location>
        <begin position="75"/>
        <end position="94"/>
    </location>
</feature>
<accession>A0A7Y1ADP3</accession>
<name>A0A7Y1ADP3_PSEVE</name>
<keyword evidence="1" id="KW-0812">Transmembrane</keyword>
<keyword evidence="1" id="KW-1133">Transmembrane helix</keyword>
<comment type="caution">
    <text evidence="2">The sequence shown here is derived from an EMBL/GenBank/DDBJ whole genome shotgun (WGS) entry which is preliminary data.</text>
</comment>
<feature type="transmembrane region" description="Helical" evidence="1">
    <location>
        <begin position="51"/>
        <end position="68"/>
    </location>
</feature>
<dbReference type="EMBL" id="JAAQWG010000122">
    <property type="protein sequence ID" value="NMY13736.1"/>
    <property type="molecule type" value="Genomic_DNA"/>
</dbReference>
<dbReference type="Proteomes" id="UP000537729">
    <property type="component" value="Unassembled WGS sequence"/>
</dbReference>
<feature type="transmembrane region" description="Helical" evidence="1">
    <location>
        <begin position="12"/>
        <end position="31"/>
    </location>
</feature>
<dbReference type="AlphaFoldDB" id="A0A7Y1ADP3"/>
<proteinExistence type="predicted"/>
<sequence length="156" mass="16933">MPTQHRTTKLESVLGAFVFVVFIGLGIAALANWFLVRFNLGLELSGITKNALLYYLACMVMSTGLLKMSKAVRKVGIFMGVYPFGMLLILLIGFESLLANSAPVGNDLVRAGAQLALFNIVFVQGFIWLTPAAVTGYYFLKAYREAQASVPSSTPT</sequence>